<dbReference type="Proteomes" id="UP001301388">
    <property type="component" value="Unassembled WGS sequence"/>
</dbReference>
<organism evidence="2 3">
    <name type="scientific">Pseudanabaena galeata UHCC 0370</name>
    <dbReference type="NCBI Taxonomy" id="3110310"/>
    <lineage>
        <taxon>Bacteria</taxon>
        <taxon>Bacillati</taxon>
        <taxon>Cyanobacteriota</taxon>
        <taxon>Cyanophyceae</taxon>
        <taxon>Pseudanabaenales</taxon>
        <taxon>Pseudanabaenaceae</taxon>
        <taxon>Pseudanabaena</taxon>
    </lineage>
</organism>
<comment type="caution">
    <text evidence="2">The sequence shown here is derived from an EMBL/GenBank/DDBJ whole genome shotgun (WGS) entry which is preliminary data.</text>
</comment>
<evidence type="ECO:0000313" key="3">
    <source>
        <dbReference type="Proteomes" id="UP001301388"/>
    </source>
</evidence>
<name>A0ABU5TRH6_9CYAN</name>
<sequence>MSRQLRFDTPAELADKMIAKLSQDELNVTTRALIIHIKAKIPVKQIEQAVAASNTKAESTSRKPQTRKPEVSASPARKPEISKPPASTDKMWLYQAKNGWTLANIGTMHISKVTERLQKYYGCKILATKEGKINFLPTRPTTIDALLAKGLVIYRPEMNKIAA</sequence>
<dbReference type="RefSeq" id="WP_323263601.1">
    <property type="nucleotide sequence ID" value="NZ_JAYGIE010000143.1"/>
</dbReference>
<dbReference type="EMBL" id="JAYGIE010000143">
    <property type="protein sequence ID" value="MEA5480651.1"/>
    <property type="molecule type" value="Genomic_DNA"/>
</dbReference>
<evidence type="ECO:0000256" key="1">
    <source>
        <dbReference type="SAM" id="MobiDB-lite"/>
    </source>
</evidence>
<reference evidence="2 3" key="1">
    <citation type="submission" date="2023-12" db="EMBL/GenBank/DDBJ databases">
        <title>Baltic Sea Cyanobacteria.</title>
        <authorList>
            <person name="Delbaje E."/>
            <person name="Fewer D.P."/>
            <person name="Shishido T.K."/>
        </authorList>
    </citation>
    <scope>NUCLEOTIDE SEQUENCE [LARGE SCALE GENOMIC DNA]</scope>
    <source>
        <strain evidence="2 3">UHCC 0370</strain>
    </source>
</reference>
<accession>A0ABU5TRH6</accession>
<protein>
    <submittedName>
        <fullName evidence="2">Uncharacterized protein</fullName>
    </submittedName>
</protein>
<gene>
    <name evidence="2" type="ORF">VB774_23705</name>
</gene>
<proteinExistence type="predicted"/>
<keyword evidence="3" id="KW-1185">Reference proteome</keyword>
<evidence type="ECO:0000313" key="2">
    <source>
        <dbReference type="EMBL" id="MEA5480651.1"/>
    </source>
</evidence>
<feature type="region of interest" description="Disordered" evidence="1">
    <location>
        <begin position="52"/>
        <end position="86"/>
    </location>
</feature>